<dbReference type="InterPro" id="IPR012505">
    <property type="entry name" value="YbbR"/>
</dbReference>
<dbReference type="Pfam" id="PF07949">
    <property type="entry name" value="YbbR"/>
    <property type="match status" value="3"/>
</dbReference>
<keyword evidence="1" id="KW-0472">Membrane</keyword>
<protein>
    <recommendedName>
        <fullName evidence="4">YbbR-like protein</fullName>
    </recommendedName>
</protein>
<accession>A0AAU0UIS4</accession>
<dbReference type="EMBL" id="CP121694">
    <property type="protein sequence ID" value="WRO20251.1"/>
    <property type="molecule type" value="Genomic_DNA"/>
</dbReference>
<keyword evidence="3" id="KW-1185">Reference proteome</keyword>
<dbReference type="Gene3D" id="2.170.120.40">
    <property type="entry name" value="YbbR-like domain"/>
    <property type="match status" value="2"/>
</dbReference>
<evidence type="ECO:0000256" key="1">
    <source>
        <dbReference type="SAM" id="Phobius"/>
    </source>
</evidence>
<gene>
    <name evidence="2" type="ORF">MFMK1_000009</name>
</gene>
<proteinExistence type="predicted"/>
<feature type="transmembrane region" description="Helical" evidence="1">
    <location>
        <begin position="9"/>
        <end position="26"/>
    </location>
</feature>
<evidence type="ECO:0008006" key="4">
    <source>
        <dbReference type="Google" id="ProtNLM"/>
    </source>
</evidence>
<dbReference type="CDD" id="cd20206">
    <property type="entry name" value="YbbR"/>
    <property type="match status" value="1"/>
</dbReference>
<dbReference type="PANTHER" id="PTHR37804">
    <property type="entry name" value="CDAA REGULATORY PROTEIN CDAR"/>
    <property type="match status" value="1"/>
</dbReference>
<evidence type="ECO:0000313" key="2">
    <source>
        <dbReference type="EMBL" id="WRO20251.1"/>
    </source>
</evidence>
<evidence type="ECO:0000313" key="3">
    <source>
        <dbReference type="Proteomes" id="UP001329915"/>
    </source>
</evidence>
<dbReference type="Gene3D" id="2.170.120.30">
    <property type="match status" value="1"/>
</dbReference>
<keyword evidence="1" id="KW-0812">Transmembrane</keyword>
<dbReference type="RefSeq" id="WP_366923155.1">
    <property type="nucleotide sequence ID" value="NZ_CP121694.1"/>
</dbReference>
<organism evidence="2 3">
    <name type="scientific">Metallumcola ferriviriculae</name>
    <dbReference type="NCBI Taxonomy" id="3039180"/>
    <lineage>
        <taxon>Bacteria</taxon>
        <taxon>Bacillati</taxon>
        <taxon>Bacillota</taxon>
        <taxon>Clostridia</taxon>
        <taxon>Neomoorellales</taxon>
        <taxon>Desulfitibacteraceae</taxon>
        <taxon>Metallumcola</taxon>
    </lineage>
</organism>
<dbReference type="PANTHER" id="PTHR37804:SF1">
    <property type="entry name" value="CDAA REGULATORY PROTEIN CDAR"/>
    <property type="match status" value="1"/>
</dbReference>
<sequence length="316" mass="35170">MEKFWQRNLFLKIISLVVAIFMWLYVTGETNPTAETVINVPLETRALANDLVIEEKPVSVNVRVEGKKQVIQTLNSRDLRAVVDLRGVHFGRNMLEVEVDTPQNVDLVAIDPREVAVAIDEISDSQFPIIINFTGRPTTGYSTLEPVINPSQVIVAGPRNGLNRIYRAYVDVNLEGVSQNVLEHLPVKVEDELGNSINDIVRVVPQTVEVFIPIVKEQPGKQVAVNPVLEGEPADGFIIKRVIVEPELLKVYGDMDKLRNIQYLDTAPIDISGAEESVQQQVQLRLPTGVTPSVFTPIRVMVEIGAGEKPQEDKNQ</sequence>
<dbReference type="Proteomes" id="UP001329915">
    <property type="component" value="Chromosome"/>
</dbReference>
<reference evidence="2 3" key="1">
    <citation type="submission" date="2023-04" db="EMBL/GenBank/DDBJ databases">
        <authorList>
            <person name="Hsu D."/>
        </authorList>
    </citation>
    <scope>NUCLEOTIDE SEQUENCE [LARGE SCALE GENOMIC DNA]</scope>
    <source>
        <strain evidence="2 3">MK1</strain>
    </source>
</reference>
<name>A0AAU0UIS4_9FIRM</name>
<dbReference type="InterPro" id="IPR053154">
    <property type="entry name" value="c-di-AMP_regulator"/>
</dbReference>
<dbReference type="KEGG" id="dbc:MFMK1_000009"/>
<keyword evidence="1" id="KW-1133">Transmembrane helix</keyword>
<dbReference type="AlphaFoldDB" id="A0AAU0UIS4"/>